<gene>
    <name evidence="2" type="ORF">SAMN04488694_1225</name>
    <name evidence="1" type="ORF">SAMN05192552_105112</name>
</gene>
<organism evidence="2 3">
    <name type="scientific">Natrinema hispanicum</name>
    <dbReference type="NCBI Taxonomy" id="392421"/>
    <lineage>
        <taxon>Archaea</taxon>
        <taxon>Methanobacteriati</taxon>
        <taxon>Methanobacteriota</taxon>
        <taxon>Stenosarchaea group</taxon>
        <taxon>Halobacteria</taxon>
        <taxon>Halobacteriales</taxon>
        <taxon>Natrialbaceae</taxon>
        <taxon>Natrinema</taxon>
    </lineage>
</organism>
<evidence type="ECO:0000313" key="1">
    <source>
        <dbReference type="EMBL" id="SDD80884.1"/>
    </source>
</evidence>
<dbReference type="RefSeq" id="WP_092934639.1">
    <property type="nucleotide sequence ID" value="NZ_FMZP01000051.1"/>
</dbReference>
<evidence type="ECO:0000313" key="4">
    <source>
        <dbReference type="Proteomes" id="UP000324021"/>
    </source>
</evidence>
<dbReference type="Proteomes" id="UP000324021">
    <property type="component" value="Unassembled WGS sequence"/>
</dbReference>
<reference evidence="2" key="2">
    <citation type="submission" date="2016-10" db="EMBL/GenBank/DDBJ databases">
        <authorList>
            <person name="de Groot N.N."/>
        </authorList>
    </citation>
    <scope>NUCLEOTIDE SEQUENCE [LARGE SCALE GENOMIC DNA]</scope>
    <source>
        <strain evidence="2">CDM_6</strain>
    </source>
</reference>
<dbReference type="EMBL" id="FMZP01000051">
    <property type="protein sequence ID" value="SDD80884.1"/>
    <property type="molecule type" value="Genomic_DNA"/>
</dbReference>
<protein>
    <submittedName>
        <fullName evidence="2">Uncharacterized protein</fullName>
    </submittedName>
</protein>
<dbReference type="OrthoDB" id="325981at2157"/>
<name>A0A1I0IK56_9EURY</name>
<dbReference type="Proteomes" id="UP000199320">
    <property type="component" value="Unassembled WGS sequence"/>
</dbReference>
<sequence length="162" mass="18224">MQTETWIERTIIDQLTTHDRRYKHDYGGVEKTTDDLVSACVKLDLITSGDEPGLPSIEQFFTADADLEPEVETTLESLEERGLIERVGERERLGPPLEPGDYETTVLWEPTVDGRAEATAIREAYSTKVEALAESHGTESDEFKEQIVTLARTYGILPNYFG</sequence>
<keyword evidence="3" id="KW-1185">Reference proteome</keyword>
<accession>A0A1I0IK56</accession>
<dbReference type="AlphaFoldDB" id="A0A1I0IK56"/>
<dbReference type="EMBL" id="FOIC01000022">
    <property type="protein sequence ID" value="SET97434.1"/>
    <property type="molecule type" value="Genomic_DNA"/>
</dbReference>
<evidence type="ECO:0000313" key="2">
    <source>
        <dbReference type="EMBL" id="SET97434.1"/>
    </source>
</evidence>
<proteinExistence type="predicted"/>
<evidence type="ECO:0000313" key="3">
    <source>
        <dbReference type="Proteomes" id="UP000199320"/>
    </source>
</evidence>
<reference evidence="3 4" key="1">
    <citation type="submission" date="2016-10" db="EMBL/GenBank/DDBJ databases">
        <authorList>
            <person name="Varghese N."/>
            <person name="Submissions S."/>
        </authorList>
    </citation>
    <scope>NUCLEOTIDE SEQUENCE [LARGE SCALE GENOMIC DNA]</scope>
    <source>
        <strain evidence="1 4">CDM_1</strain>
        <strain evidence="3">CDM_6</strain>
    </source>
</reference>